<evidence type="ECO:0000313" key="2">
    <source>
        <dbReference type="Proteomes" id="UP001173802"/>
    </source>
</evidence>
<dbReference type="Proteomes" id="UP001173802">
    <property type="component" value="Unassembled WGS sequence"/>
</dbReference>
<gene>
    <name evidence="1" type="ORF">NYG90_07925</name>
</gene>
<sequence>MLGFAFVCIAAVLDVVANLLLKASNGFSKLGYGLGAVAVVIGAFYLLMLALDSMELAVAYSSWGAIGIIGTIAGGRILFGERLNAIGYVGVVLVIAAVGLLHEII</sequence>
<reference evidence="1 2" key="1">
    <citation type="journal article" date="2023" name="Microorganisms">
        <title>Isolation and Genomic Characteristics of Cat-Borne Campylobacter felis sp. nov. and Sheep-Borne Campylobacter ovis sp. nov.</title>
        <authorList>
            <person name="Wang H."/>
            <person name="Li Y."/>
            <person name="Gu Y."/>
            <person name="Zhou G."/>
            <person name="Chen X."/>
            <person name="Zhang X."/>
            <person name="Shao Z."/>
            <person name="Zhang J."/>
            <person name="Zhang M."/>
        </authorList>
    </citation>
    <scope>NUCLEOTIDE SEQUENCE [LARGE SCALE GENOMIC DNA]</scope>
    <source>
        <strain evidence="1 2">XJK30-2</strain>
    </source>
</reference>
<evidence type="ECO:0000313" key="1">
    <source>
        <dbReference type="EMBL" id="MDL0082593.1"/>
    </source>
</evidence>
<proteinExistence type="predicted"/>
<protein>
    <submittedName>
        <fullName evidence="1">SMR family transporter</fullName>
    </submittedName>
</protein>
<keyword evidence="2" id="KW-1185">Reference proteome</keyword>
<accession>A0ACC6FTH6</accession>
<name>A0ACC6FTH6_9HELI</name>
<dbReference type="EMBL" id="JANURN010000007">
    <property type="protein sequence ID" value="MDL0082593.1"/>
    <property type="molecule type" value="Genomic_DNA"/>
</dbReference>
<organism evidence="1 2">
    <name type="scientific">Helicobacter zhangjianzhongii</name>
    <dbReference type="NCBI Taxonomy" id="2974574"/>
    <lineage>
        <taxon>Bacteria</taxon>
        <taxon>Pseudomonadati</taxon>
        <taxon>Campylobacterota</taxon>
        <taxon>Epsilonproteobacteria</taxon>
        <taxon>Campylobacterales</taxon>
        <taxon>Helicobacteraceae</taxon>
        <taxon>Helicobacter</taxon>
    </lineage>
</organism>
<comment type="caution">
    <text evidence="1">The sequence shown here is derived from an EMBL/GenBank/DDBJ whole genome shotgun (WGS) entry which is preliminary data.</text>
</comment>